<dbReference type="EMBL" id="FNVD01000012">
    <property type="protein sequence ID" value="SEG14928.1"/>
    <property type="molecule type" value="Genomic_DNA"/>
</dbReference>
<keyword evidence="1" id="KW-0175">Coiled coil</keyword>
<keyword evidence="5" id="KW-1185">Reference proteome</keyword>
<dbReference type="PANTHER" id="PTHR30461:SF23">
    <property type="entry name" value="DNA RECOMBINASE-RELATED"/>
    <property type="match status" value="1"/>
</dbReference>
<dbReference type="GO" id="GO:0003677">
    <property type="term" value="F:DNA binding"/>
    <property type="evidence" value="ECO:0007669"/>
    <property type="project" value="InterPro"/>
</dbReference>
<dbReference type="OrthoDB" id="7277848at2"/>
<evidence type="ECO:0000313" key="5">
    <source>
        <dbReference type="Proteomes" id="UP000236742"/>
    </source>
</evidence>
<name>A0A1H5XTC9_9RHOB</name>
<dbReference type="Gene3D" id="3.90.1750.20">
    <property type="entry name" value="Putative Large Serine Recombinase, Chain B, Domain 2"/>
    <property type="match status" value="1"/>
</dbReference>
<dbReference type="Pfam" id="PF07508">
    <property type="entry name" value="Recombinase"/>
    <property type="match status" value="1"/>
</dbReference>
<dbReference type="InterPro" id="IPR038109">
    <property type="entry name" value="DNA_bind_recomb_sf"/>
</dbReference>
<evidence type="ECO:0000313" key="4">
    <source>
        <dbReference type="EMBL" id="SEG14928.1"/>
    </source>
</evidence>
<reference evidence="4 5" key="1">
    <citation type="submission" date="2016-10" db="EMBL/GenBank/DDBJ databases">
        <authorList>
            <person name="de Groot N.N."/>
        </authorList>
    </citation>
    <scope>NUCLEOTIDE SEQUENCE [LARGE SCALE GENOMIC DNA]</scope>
    <source>
        <strain evidence="4 5">DSM 23413</strain>
    </source>
</reference>
<dbReference type="Pfam" id="PF00239">
    <property type="entry name" value="Resolvase"/>
    <property type="match status" value="1"/>
</dbReference>
<dbReference type="SMART" id="SM00857">
    <property type="entry name" value="Resolvase"/>
    <property type="match status" value="1"/>
</dbReference>
<evidence type="ECO:0000256" key="1">
    <source>
        <dbReference type="SAM" id="Coils"/>
    </source>
</evidence>
<feature type="domain" description="Recombinase" evidence="3">
    <location>
        <begin position="149"/>
        <end position="292"/>
    </location>
</feature>
<dbReference type="PROSITE" id="PS51736">
    <property type="entry name" value="RECOMBINASES_3"/>
    <property type="match status" value="1"/>
</dbReference>
<evidence type="ECO:0000259" key="3">
    <source>
        <dbReference type="PROSITE" id="PS51737"/>
    </source>
</evidence>
<dbReference type="InterPro" id="IPR036162">
    <property type="entry name" value="Resolvase-like_N_sf"/>
</dbReference>
<dbReference type="SUPFAM" id="SSF53041">
    <property type="entry name" value="Resolvase-like"/>
    <property type="match status" value="1"/>
</dbReference>
<dbReference type="InterPro" id="IPR025827">
    <property type="entry name" value="Zn_ribbon_recom_dom"/>
</dbReference>
<dbReference type="GO" id="GO:0000150">
    <property type="term" value="F:DNA strand exchange activity"/>
    <property type="evidence" value="ECO:0007669"/>
    <property type="project" value="InterPro"/>
</dbReference>
<sequence>MRAVIYARYSTDMQREASIEDQVRSCMKLIEAKGWVAGEIYTDMGLSGATHLRPGFQKLLEDARSRKFDFVVAESIDRISRDQEHIAGFHKQMTFNGIAPHTVSEGEITELHIGLKGTMGALFLKDLAIKTHRGLEGRVRQGKSAGGLCYGYRLKREPLPDGTFTTGEREVDEVEAEIVRRIFTEYLQGDSPRTIASRLNRDGIKGPRSSAWSASTIYGNWKRGTGILNNELYLGRLVWNRQSFIKDPDTGKRQARPNPPEEWVIEEVPHLRIVDDELWNAVKARQQEARKAMGVDGSARPERARRPRYLFSGLLVCGACGGGYTLVGKSRYGCAAARNKGTCDNRRSIERQTLEERVLDGLRHHLLDAELIAEFVETYRREYNALRRVAEAEKVKARRDLAKVEKQIEQIVEAVCEGLYHPSMKEKLTRLEARKAELTELLSQKEEEPLRLHPGLADVYRKKIDALVEALNAEGEKGEAARILRGLLSEIRLVPEGDGLAIELVGELAAIMALEDQGKTKARRGPRGRSITMVAGAGFEPATFRL</sequence>
<dbReference type="InterPro" id="IPR006119">
    <property type="entry name" value="Resolv_N"/>
</dbReference>
<dbReference type="Gene3D" id="3.40.50.1390">
    <property type="entry name" value="Resolvase, N-terminal catalytic domain"/>
    <property type="match status" value="1"/>
</dbReference>
<dbReference type="Pfam" id="PF13408">
    <property type="entry name" value="Zn_ribbon_recom"/>
    <property type="match status" value="1"/>
</dbReference>
<gene>
    <name evidence="4" type="ORF">SAMN05421751_11284</name>
</gene>
<dbReference type="Proteomes" id="UP000236742">
    <property type="component" value="Unassembled WGS sequence"/>
</dbReference>
<organism evidence="4 5">
    <name type="scientific">Jhaorihella thermophila</name>
    <dbReference type="NCBI Taxonomy" id="488547"/>
    <lineage>
        <taxon>Bacteria</taxon>
        <taxon>Pseudomonadati</taxon>
        <taxon>Pseudomonadota</taxon>
        <taxon>Alphaproteobacteria</taxon>
        <taxon>Rhodobacterales</taxon>
        <taxon>Paracoccaceae</taxon>
        <taxon>Jhaorihella</taxon>
    </lineage>
</organism>
<dbReference type="InterPro" id="IPR011109">
    <property type="entry name" value="DNA_bind_recombinase_dom"/>
</dbReference>
<dbReference type="PROSITE" id="PS51737">
    <property type="entry name" value="RECOMBINASE_DNA_BIND"/>
    <property type="match status" value="1"/>
</dbReference>
<dbReference type="InterPro" id="IPR050639">
    <property type="entry name" value="SSR_resolvase"/>
</dbReference>
<dbReference type="PANTHER" id="PTHR30461">
    <property type="entry name" value="DNA-INVERTASE FROM LAMBDOID PROPHAGE"/>
    <property type="match status" value="1"/>
</dbReference>
<evidence type="ECO:0000259" key="2">
    <source>
        <dbReference type="PROSITE" id="PS51736"/>
    </source>
</evidence>
<feature type="coiled-coil region" evidence="1">
    <location>
        <begin position="376"/>
        <end position="448"/>
    </location>
</feature>
<accession>A0A1H5XTC9</accession>
<dbReference type="AlphaFoldDB" id="A0A1H5XTC9"/>
<proteinExistence type="predicted"/>
<protein>
    <submittedName>
        <fullName evidence="4">Site-specific DNA recombinase</fullName>
    </submittedName>
</protein>
<dbReference type="CDD" id="cd00338">
    <property type="entry name" value="Ser_Recombinase"/>
    <property type="match status" value="1"/>
</dbReference>
<feature type="domain" description="Resolvase/invertase-type recombinase catalytic" evidence="2">
    <location>
        <begin position="2"/>
        <end position="150"/>
    </location>
</feature>
<dbReference type="RefSeq" id="WP_104008709.1">
    <property type="nucleotide sequence ID" value="NZ_FNVD01000012.1"/>
</dbReference>